<organism evidence="1 2">
    <name type="scientific">Thalassovita aquimarina</name>
    <dbReference type="NCBI Taxonomy" id="2785917"/>
    <lineage>
        <taxon>Bacteria</taxon>
        <taxon>Pseudomonadati</taxon>
        <taxon>Pseudomonadota</taxon>
        <taxon>Alphaproteobacteria</taxon>
        <taxon>Rhodobacterales</taxon>
        <taxon>Roseobacteraceae</taxon>
        <taxon>Thalassovita</taxon>
    </lineage>
</organism>
<proteinExistence type="predicted"/>
<sequence>MNAQILHSGFDGLRFTLQAEITPELRRELALAKAHAKEHNQDIELRFGDLLLSVTGKGGRTFNTHTGELGAVWMFQDPEDRIPNNPGITVDFRALGLATGGLDHAERHFREVMEAMSIPYGEHQLRVSRVDFAMDVLAPWFEPERIALVAPPGTKVTEYTGADETVTQATGSRVTGLRAGNVDNRQLAIYDKRAEVMQKAKDGWLAIWNAERAACSQEPLNLSDRDASQVWRFELRLGSKQLRGRFEMHSWADLRDRLGDAYNDALGRLRYCIPSNDSNRARWPLHELWRLFEDTIGQDLAVHCCGVQPLDVIFANRTAKMRELDQQLLGLFVTRAAISDITPDEFYGFMEQHIDALQRYSEEHPKTLEERLQKAGGKYRWT</sequence>
<keyword evidence="2" id="KW-1185">Reference proteome</keyword>
<name>A0ABS5HYS9_9RHOB</name>
<comment type="caution">
    <text evidence="1">The sequence shown here is derived from an EMBL/GenBank/DDBJ whole genome shotgun (WGS) entry which is preliminary data.</text>
</comment>
<protein>
    <recommendedName>
        <fullName evidence="3">Replication initiation factor</fullName>
    </recommendedName>
</protein>
<dbReference type="EMBL" id="JADMKU010000039">
    <property type="protein sequence ID" value="MBR9653553.1"/>
    <property type="molecule type" value="Genomic_DNA"/>
</dbReference>
<evidence type="ECO:0008006" key="3">
    <source>
        <dbReference type="Google" id="ProtNLM"/>
    </source>
</evidence>
<reference evidence="1 2" key="1">
    <citation type="journal article" date="2021" name="Arch. Microbiol.">
        <title>Thalassobius aquimarinus sp. nov., isolated from the Sea of Japan seashore.</title>
        <authorList>
            <person name="Kurilenko V.V."/>
            <person name="Romanenko L.A."/>
            <person name="Chernysheva N.Y."/>
            <person name="Velansky P.V."/>
            <person name="Tekutyeva L.A."/>
            <person name="Isaeva M.P."/>
            <person name="Mikhailov V.V."/>
        </authorList>
    </citation>
    <scope>NUCLEOTIDE SEQUENCE [LARGE SCALE GENOMIC DNA]</scope>
    <source>
        <strain evidence="1 2">KMM 8518</strain>
    </source>
</reference>
<evidence type="ECO:0000313" key="2">
    <source>
        <dbReference type="Proteomes" id="UP001195941"/>
    </source>
</evidence>
<accession>A0ABS5HYS9</accession>
<gene>
    <name evidence="1" type="ORF">IT775_20760</name>
</gene>
<dbReference type="Proteomes" id="UP001195941">
    <property type="component" value="Unassembled WGS sequence"/>
</dbReference>
<evidence type="ECO:0000313" key="1">
    <source>
        <dbReference type="EMBL" id="MBR9653553.1"/>
    </source>
</evidence>
<dbReference type="RefSeq" id="WP_212703178.1">
    <property type="nucleotide sequence ID" value="NZ_JADMKU010000039.1"/>
</dbReference>